<gene>
    <name evidence="1" type="ORF">ACFO5U_07730</name>
</gene>
<evidence type="ECO:0000313" key="2">
    <source>
        <dbReference type="Proteomes" id="UP001595932"/>
    </source>
</evidence>
<name>A0ABV9MAB1_9BACL</name>
<evidence type="ECO:0000313" key="1">
    <source>
        <dbReference type="EMBL" id="MFC4712742.1"/>
    </source>
</evidence>
<organism evidence="1 2">
    <name type="scientific">Planococcus dechangensis</name>
    <dbReference type="NCBI Taxonomy" id="1176255"/>
    <lineage>
        <taxon>Bacteria</taxon>
        <taxon>Bacillati</taxon>
        <taxon>Bacillota</taxon>
        <taxon>Bacilli</taxon>
        <taxon>Bacillales</taxon>
        <taxon>Caryophanaceae</taxon>
        <taxon>Planococcus</taxon>
    </lineage>
</organism>
<accession>A0ABV9MAB1</accession>
<protein>
    <submittedName>
        <fullName evidence="1">Uncharacterized protein</fullName>
    </submittedName>
</protein>
<keyword evidence="2" id="KW-1185">Reference proteome</keyword>
<dbReference type="RefSeq" id="WP_377278132.1">
    <property type="nucleotide sequence ID" value="NZ_JBHSGL010000005.1"/>
</dbReference>
<proteinExistence type="predicted"/>
<dbReference type="Proteomes" id="UP001595932">
    <property type="component" value="Unassembled WGS sequence"/>
</dbReference>
<reference evidence="2" key="1">
    <citation type="journal article" date="2019" name="Int. J. Syst. Evol. Microbiol.">
        <title>The Global Catalogue of Microorganisms (GCM) 10K type strain sequencing project: providing services to taxonomists for standard genome sequencing and annotation.</title>
        <authorList>
            <consortium name="The Broad Institute Genomics Platform"/>
            <consortium name="The Broad Institute Genome Sequencing Center for Infectious Disease"/>
            <person name="Wu L."/>
            <person name="Ma J."/>
        </authorList>
    </citation>
    <scope>NUCLEOTIDE SEQUENCE [LARGE SCALE GENOMIC DNA]</scope>
    <source>
        <strain evidence="2">CGMCC 1.12151</strain>
    </source>
</reference>
<dbReference type="EMBL" id="JBHSGL010000005">
    <property type="protein sequence ID" value="MFC4712742.1"/>
    <property type="molecule type" value="Genomic_DNA"/>
</dbReference>
<comment type="caution">
    <text evidence="1">The sequence shown here is derived from an EMBL/GenBank/DDBJ whole genome shotgun (WGS) entry which is preliminary data.</text>
</comment>
<sequence length="96" mass="11084">MTKQRITVGYVELTQEEADRLFEEVKKEKGINTYGELQSLMEEYDTAIEEPVKQPLQEGQGANAIETAPRKSLRYIEVFNAIETNDRFRIEASDQN</sequence>